<reference evidence="1 2" key="1">
    <citation type="journal article" date="2017" name="Int. J. Parasitol.">
        <title>The genome of the protozoan parasite Cystoisospora suis and a reverse vaccinology approach to identify vaccine candidates.</title>
        <authorList>
            <person name="Palmieri N."/>
            <person name="Shrestha A."/>
            <person name="Ruttkowski B."/>
            <person name="Beck T."/>
            <person name="Vogl C."/>
            <person name="Tomley F."/>
            <person name="Blake D.P."/>
            <person name="Joachim A."/>
        </authorList>
    </citation>
    <scope>NUCLEOTIDE SEQUENCE [LARGE SCALE GENOMIC DNA]</scope>
    <source>
        <strain evidence="1 2">Wien I</strain>
    </source>
</reference>
<evidence type="ECO:0000313" key="1">
    <source>
        <dbReference type="EMBL" id="PHJ17046.1"/>
    </source>
</evidence>
<gene>
    <name evidence="1" type="ORF">CSUI_009136</name>
</gene>
<dbReference type="Proteomes" id="UP000221165">
    <property type="component" value="Unassembled WGS sequence"/>
</dbReference>
<evidence type="ECO:0000313" key="2">
    <source>
        <dbReference type="Proteomes" id="UP000221165"/>
    </source>
</evidence>
<dbReference type="GeneID" id="94432466"/>
<keyword evidence="2" id="KW-1185">Reference proteome</keyword>
<dbReference type="RefSeq" id="XP_067918771.1">
    <property type="nucleotide sequence ID" value="XM_068069255.1"/>
</dbReference>
<proteinExistence type="predicted"/>
<sequence>MKSHRFFYHHRLGVCKNAKTVVVWVGRSGGVIPDGVSLWGHLPGLRRSRLTSSRSLNLSPLYPPLCSCPLLSSADLSCRTQAVVGFSRSPSAGSLFLLSLPRRLPMISPSSVAFFFLSFSSTASSLSKCS</sequence>
<dbReference type="AlphaFoldDB" id="A0A2C6KL01"/>
<comment type="caution">
    <text evidence="1">The sequence shown here is derived from an EMBL/GenBank/DDBJ whole genome shotgun (WGS) entry which is preliminary data.</text>
</comment>
<dbReference type="VEuPathDB" id="ToxoDB:CSUI_009136"/>
<accession>A0A2C6KL01</accession>
<name>A0A2C6KL01_9APIC</name>
<dbReference type="EMBL" id="MIGC01005320">
    <property type="protein sequence ID" value="PHJ17046.1"/>
    <property type="molecule type" value="Genomic_DNA"/>
</dbReference>
<organism evidence="1 2">
    <name type="scientific">Cystoisospora suis</name>
    <dbReference type="NCBI Taxonomy" id="483139"/>
    <lineage>
        <taxon>Eukaryota</taxon>
        <taxon>Sar</taxon>
        <taxon>Alveolata</taxon>
        <taxon>Apicomplexa</taxon>
        <taxon>Conoidasida</taxon>
        <taxon>Coccidia</taxon>
        <taxon>Eucoccidiorida</taxon>
        <taxon>Eimeriorina</taxon>
        <taxon>Sarcocystidae</taxon>
        <taxon>Cystoisospora</taxon>
    </lineage>
</organism>
<protein>
    <submittedName>
        <fullName evidence="1">Uncharacterized protein</fullName>
    </submittedName>
</protein>